<dbReference type="Pfam" id="PF07690">
    <property type="entry name" value="MFS_1"/>
    <property type="match status" value="1"/>
</dbReference>
<evidence type="ECO:0000259" key="5">
    <source>
        <dbReference type="PROSITE" id="PS50850"/>
    </source>
</evidence>
<feature type="transmembrane region" description="Helical" evidence="4">
    <location>
        <begin position="382"/>
        <end position="403"/>
    </location>
</feature>
<dbReference type="GO" id="GO:0005886">
    <property type="term" value="C:plasma membrane"/>
    <property type="evidence" value="ECO:0007669"/>
    <property type="project" value="TreeGrafter"/>
</dbReference>
<protein>
    <submittedName>
        <fullName evidence="6">MFS transporter</fullName>
    </submittedName>
</protein>
<sequence length="408" mass="42548">MTIAKDNATAQTLTDARAGRRVLSATSLAHLYHDGATDMHYLLFAIWQQQFGLSMMQIGLLKTLFSGSLAVWQIPAGELGKKFGERKLLIAGTLLLSSALFLYAFSSGIIQLMALIILGGMGASVQHPLASSYISHRFAARQTRLALSTYNFFGDVGKSLIPSAISGLLLIVSWGTSVQVIAALGCVTAAGLRFLLPRKVTGPLSAAPRAAPPAGAAPENALLPEARRKFAFACLCMIGSLDNATRAGTLTFLPFLLAAKGATHAEVGFALTAIFIGGACGKLACGALAPWLGILRTVAVSEALTAGLIIALLFTPLSVSYLLFIPLGIALNGTSSILYGTVAELAKPGQQTRAFSIFYTISLGCGAIMPIAYGALGDHIGIVPALSIVALMLIGVIPLLLPLRIIAK</sequence>
<gene>
    <name evidence="6" type="ORF">GRH90_03675</name>
</gene>
<dbReference type="PANTHER" id="PTHR43129:SF1">
    <property type="entry name" value="FOSMIDOMYCIN RESISTANCE PROTEIN"/>
    <property type="match status" value="1"/>
</dbReference>
<evidence type="ECO:0000256" key="4">
    <source>
        <dbReference type="SAM" id="Phobius"/>
    </source>
</evidence>
<dbReference type="GO" id="GO:0022857">
    <property type="term" value="F:transmembrane transporter activity"/>
    <property type="evidence" value="ECO:0007669"/>
    <property type="project" value="InterPro"/>
</dbReference>
<reference evidence="6 7" key="1">
    <citation type="submission" date="2019-12" db="EMBL/GenBank/DDBJ databases">
        <authorList>
            <person name="Lee S.D."/>
        </authorList>
    </citation>
    <scope>NUCLEOTIDE SEQUENCE [LARGE SCALE GENOMIC DNA]</scope>
    <source>
        <strain evidence="6 7">SAP-6</strain>
    </source>
</reference>
<dbReference type="InterPro" id="IPR011701">
    <property type="entry name" value="MFS"/>
</dbReference>
<dbReference type="EMBL" id="WUBS01000002">
    <property type="protein sequence ID" value="NDL61861.1"/>
    <property type="molecule type" value="Genomic_DNA"/>
</dbReference>
<feature type="transmembrane region" description="Helical" evidence="4">
    <location>
        <begin position="354"/>
        <end position="376"/>
    </location>
</feature>
<accession>A0A845SGV4</accession>
<proteinExistence type="predicted"/>
<evidence type="ECO:0000256" key="3">
    <source>
        <dbReference type="ARBA" id="ARBA00023136"/>
    </source>
</evidence>
<keyword evidence="3 4" id="KW-0472">Membrane</keyword>
<dbReference type="PANTHER" id="PTHR43129">
    <property type="entry name" value="FOSMIDOMYCIN RESISTANCE PROTEIN"/>
    <property type="match status" value="1"/>
</dbReference>
<feature type="transmembrane region" description="Helical" evidence="4">
    <location>
        <begin position="178"/>
        <end position="196"/>
    </location>
</feature>
<keyword evidence="2 4" id="KW-1133">Transmembrane helix</keyword>
<dbReference type="AlphaFoldDB" id="A0A845SGV4"/>
<comment type="caution">
    <text evidence="6">The sequence shown here is derived from an EMBL/GenBank/DDBJ whole genome shotgun (WGS) entry which is preliminary data.</text>
</comment>
<feature type="transmembrane region" description="Helical" evidence="4">
    <location>
        <begin position="269"/>
        <end position="291"/>
    </location>
</feature>
<keyword evidence="1 4" id="KW-0812">Transmembrane</keyword>
<dbReference type="Proteomes" id="UP000461443">
    <property type="component" value="Unassembled WGS sequence"/>
</dbReference>
<organism evidence="6 7">
    <name type="scientific">Acerihabitans arboris</name>
    <dbReference type="NCBI Taxonomy" id="2691583"/>
    <lineage>
        <taxon>Bacteria</taxon>
        <taxon>Pseudomonadati</taxon>
        <taxon>Pseudomonadota</taxon>
        <taxon>Gammaproteobacteria</taxon>
        <taxon>Enterobacterales</taxon>
        <taxon>Pectobacteriaceae</taxon>
        <taxon>Acerihabitans</taxon>
    </lineage>
</organism>
<dbReference type="Gene3D" id="1.20.1250.20">
    <property type="entry name" value="MFS general substrate transporter like domains"/>
    <property type="match status" value="1"/>
</dbReference>
<evidence type="ECO:0000256" key="1">
    <source>
        <dbReference type="ARBA" id="ARBA00022692"/>
    </source>
</evidence>
<dbReference type="SUPFAM" id="SSF103473">
    <property type="entry name" value="MFS general substrate transporter"/>
    <property type="match status" value="1"/>
</dbReference>
<dbReference type="InterPro" id="IPR020846">
    <property type="entry name" value="MFS_dom"/>
</dbReference>
<evidence type="ECO:0000313" key="6">
    <source>
        <dbReference type="EMBL" id="NDL61861.1"/>
    </source>
</evidence>
<name>A0A845SGV4_9GAMM</name>
<dbReference type="PROSITE" id="PS50850">
    <property type="entry name" value="MFS"/>
    <property type="match status" value="1"/>
</dbReference>
<dbReference type="RefSeq" id="WP_162364535.1">
    <property type="nucleotide sequence ID" value="NZ_WUBS01000002.1"/>
</dbReference>
<feature type="transmembrane region" description="Helical" evidence="4">
    <location>
        <begin position="88"/>
        <end position="106"/>
    </location>
</feature>
<evidence type="ECO:0000313" key="7">
    <source>
        <dbReference type="Proteomes" id="UP000461443"/>
    </source>
</evidence>
<keyword evidence="7" id="KW-1185">Reference proteome</keyword>
<reference evidence="6 7" key="2">
    <citation type="submission" date="2020-02" db="EMBL/GenBank/DDBJ databases">
        <title>The new genus of Enterobacteriales.</title>
        <authorList>
            <person name="Kim I.S."/>
        </authorList>
    </citation>
    <scope>NUCLEOTIDE SEQUENCE [LARGE SCALE GENOMIC DNA]</scope>
    <source>
        <strain evidence="6 7">SAP-6</strain>
    </source>
</reference>
<feature type="domain" description="Major facilitator superfamily (MFS) profile" evidence="5">
    <location>
        <begin position="22"/>
        <end position="408"/>
    </location>
</feature>
<evidence type="ECO:0000256" key="2">
    <source>
        <dbReference type="ARBA" id="ARBA00022989"/>
    </source>
</evidence>
<dbReference type="InterPro" id="IPR036259">
    <property type="entry name" value="MFS_trans_sf"/>
</dbReference>